<dbReference type="InterPro" id="IPR006657">
    <property type="entry name" value="MoPterin_dinucl-bd_dom"/>
</dbReference>
<dbReference type="Gene3D" id="2.60.40.4210">
    <property type="match status" value="1"/>
</dbReference>
<keyword evidence="3" id="KW-0732">Signal</keyword>
<dbReference type="PANTHER" id="PTHR43742">
    <property type="entry name" value="TRIMETHYLAMINE-N-OXIDE REDUCTASE"/>
    <property type="match status" value="1"/>
</dbReference>
<dbReference type="InterPro" id="IPR041632">
    <property type="entry name" value="AioA/IdrA_3Fe-4S"/>
</dbReference>
<evidence type="ECO:0000256" key="4">
    <source>
        <dbReference type="ARBA" id="ARBA00023002"/>
    </source>
</evidence>
<dbReference type="Pfam" id="PF18465">
    <property type="entry name" value="Rieske_3"/>
    <property type="match status" value="1"/>
</dbReference>
<dbReference type="PROSITE" id="PS51318">
    <property type="entry name" value="TAT"/>
    <property type="match status" value="1"/>
</dbReference>
<feature type="domain" description="Molybdopterin dinucleotide-binding" evidence="6">
    <location>
        <begin position="662"/>
        <end position="764"/>
    </location>
</feature>
<evidence type="ECO:0000259" key="6">
    <source>
        <dbReference type="Pfam" id="PF01568"/>
    </source>
</evidence>
<dbReference type="PANTHER" id="PTHR43742:SF2">
    <property type="entry name" value="ASSIMILATORY NITRATE REDUCTASE CATALYTIC SUBUNIT"/>
    <property type="match status" value="1"/>
</dbReference>
<evidence type="ECO:0000256" key="1">
    <source>
        <dbReference type="ARBA" id="ARBA00010312"/>
    </source>
</evidence>
<reference evidence="8" key="1">
    <citation type="submission" date="2016-10" db="EMBL/GenBank/DDBJ databases">
        <title>Sequence of Gallionella enrichment culture.</title>
        <authorList>
            <person name="Poehlein A."/>
            <person name="Muehling M."/>
            <person name="Daniel R."/>
        </authorList>
    </citation>
    <scope>NUCLEOTIDE SEQUENCE</scope>
</reference>
<organism evidence="8">
    <name type="scientific">mine drainage metagenome</name>
    <dbReference type="NCBI Taxonomy" id="410659"/>
    <lineage>
        <taxon>unclassified sequences</taxon>
        <taxon>metagenomes</taxon>
        <taxon>ecological metagenomes</taxon>
    </lineage>
</organism>
<dbReference type="InterPro" id="IPR006656">
    <property type="entry name" value="Mopterin_OxRdtase"/>
</dbReference>
<dbReference type="GO" id="GO:0043546">
    <property type="term" value="F:molybdopterin cofactor binding"/>
    <property type="evidence" value="ECO:0007669"/>
    <property type="project" value="InterPro"/>
</dbReference>
<dbReference type="EMBL" id="MLJW01001249">
    <property type="protein sequence ID" value="OIQ79242.1"/>
    <property type="molecule type" value="Genomic_DNA"/>
</dbReference>
<dbReference type="Pfam" id="PF00384">
    <property type="entry name" value="Molybdopterin"/>
    <property type="match status" value="1"/>
</dbReference>
<dbReference type="SUPFAM" id="SSF50692">
    <property type="entry name" value="ADC-like"/>
    <property type="match status" value="1"/>
</dbReference>
<dbReference type="CDD" id="cd02775">
    <property type="entry name" value="MopB_CT"/>
    <property type="match status" value="1"/>
</dbReference>
<dbReference type="InterPro" id="IPR006311">
    <property type="entry name" value="TAT_signal"/>
</dbReference>
<dbReference type="GO" id="GO:0051536">
    <property type="term" value="F:iron-sulfur cluster binding"/>
    <property type="evidence" value="ECO:0007669"/>
    <property type="project" value="InterPro"/>
</dbReference>
<dbReference type="GO" id="GO:0050611">
    <property type="term" value="F:arsenate reductase (azurin) activity"/>
    <property type="evidence" value="ECO:0007669"/>
    <property type="project" value="UniProtKB-EC"/>
</dbReference>
<accession>A0A1J5Q7T2</accession>
<dbReference type="InterPro" id="IPR050612">
    <property type="entry name" value="Prok_Mopterin_Oxidored"/>
</dbReference>
<protein>
    <submittedName>
        <fullName evidence="8">Arsenite oxidase subunit AioA</fullName>
        <ecNumber evidence="8">1.20.9.1</ecNumber>
    </submittedName>
</protein>
<evidence type="ECO:0000259" key="7">
    <source>
        <dbReference type="Pfam" id="PF18465"/>
    </source>
</evidence>
<evidence type="ECO:0000256" key="3">
    <source>
        <dbReference type="ARBA" id="ARBA00022729"/>
    </source>
</evidence>
<feature type="domain" description="Molybdopterin oxidoreductase" evidence="5">
    <location>
        <begin position="160"/>
        <end position="561"/>
    </location>
</feature>
<dbReference type="Gene3D" id="3.40.228.10">
    <property type="entry name" value="Dimethylsulfoxide Reductase, domain 2"/>
    <property type="match status" value="1"/>
</dbReference>
<sequence length="777" mass="86021">MTTKDKNAEHVSVVSEGSSRRDMLKFAVAPATAIVAGALLPATAVKAAKLTKGQKCLELPPADAESFNITCQYCNVNCGYKVHVWRQGTGIKPKGAYASPLSGDWYSSSFIVPAEKEGKPVYIAVIPDKDCVINQGDFSVRGGTNAQTLFSKNLPSYRHRLTQPMIRKNGKSSALEVVSWDDALSFTAENLSALKEKFGPDSLALCYGDWLYQLPTYAVRKFWNEGLGSAMFAGNGWIIDNESGGVASVTGGGKHSFTEEDFDVTKLLVTVGKNLNATSSVWYYRFFSNLAQGNAKHIDIDPRRTHQAQLAEKHGGLHLQVKPGTDPILLGAMVREVLNRGAYDKAFVDQYAVGLDTVRDVVQDNRFTIENAAKETWVPADKIRRAVDLLIEQRGHTMLLLEKGVMHQMSSYDSQVAMMVLGSLLGNLGKPGACTDRAGGHPDGSIYTPDLPPGRKQLNYWDGLDKGQVKATWVFGTNVFRQFPGQSKLRPLIGDGFFIVQDRIHTEMEDSADVVFPAATWGETDLLQSSDTRRLRVNQKFMDPPGNAKPDWWIVAQVAKRMGLKGYDWNSPMEIWDEIRARKSDLRDLTWDALLKAGTSGLVWPSKNGQAPLRMFSDEWEKVTGKRFPTKDGKIHFESFAHLKKFNPSTNEWAEVNSQHPLMMIDFRLDELWNTGYTYWDKPMVTARQPDELVWIHPTDAKTRGLADGDLLKVESQYGSCNVVAHVSDGVMPGIVAASGGGMFPKKGRLVNYVMPSRMVPITGDVDTMVAVNIRKA</sequence>
<proteinExistence type="inferred from homology"/>
<dbReference type="EC" id="1.20.9.1" evidence="8"/>
<feature type="domain" description="Arsenite oxidase subunit AioA/Iodate reductase subunit IdrA 3Fe-4S cluster" evidence="7">
    <location>
        <begin position="71"/>
        <end position="153"/>
    </location>
</feature>
<comment type="caution">
    <text evidence="8">The sequence shown here is derived from an EMBL/GenBank/DDBJ whole genome shotgun (WGS) entry which is preliminary data.</text>
</comment>
<comment type="similarity">
    <text evidence="1">Belongs to the prokaryotic molybdopterin-containing oxidoreductase family.</text>
</comment>
<dbReference type="Gene3D" id="2.40.40.20">
    <property type="match status" value="1"/>
</dbReference>
<gene>
    <name evidence="8" type="primary">aioA_4</name>
    <name evidence="8" type="ORF">GALL_390210</name>
</gene>
<dbReference type="InterPro" id="IPR009010">
    <property type="entry name" value="Asp_de-COase-like_dom_sf"/>
</dbReference>
<dbReference type="Gene3D" id="3.40.50.740">
    <property type="match status" value="2"/>
</dbReference>
<name>A0A1J5Q7T2_9ZZZZ</name>
<dbReference type="GO" id="GO:0046872">
    <property type="term" value="F:metal ion binding"/>
    <property type="evidence" value="ECO:0007669"/>
    <property type="project" value="UniProtKB-KW"/>
</dbReference>
<dbReference type="Pfam" id="PF01568">
    <property type="entry name" value="Molydop_binding"/>
    <property type="match status" value="1"/>
</dbReference>
<dbReference type="SUPFAM" id="SSF53706">
    <property type="entry name" value="Formate dehydrogenase/DMSO reductase, domains 1-3"/>
    <property type="match status" value="1"/>
</dbReference>
<evidence type="ECO:0000256" key="2">
    <source>
        <dbReference type="ARBA" id="ARBA00022723"/>
    </source>
</evidence>
<evidence type="ECO:0000313" key="8">
    <source>
        <dbReference type="EMBL" id="OIQ79242.1"/>
    </source>
</evidence>
<keyword evidence="4 8" id="KW-0560">Oxidoreductase</keyword>
<dbReference type="AlphaFoldDB" id="A0A1J5Q7T2"/>
<keyword evidence="2" id="KW-0479">Metal-binding</keyword>
<evidence type="ECO:0000259" key="5">
    <source>
        <dbReference type="Pfam" id="PF00384"/>
    </source>
</evidence>